<name>A0A2A2I4S0_9GAMM</name>
<evidence type="ECO:0000313" key="4">
    <source>
        <dbReference type="Proteomes" id="UP000218332"/>
    </source>
</evidence>
<protein>
    <submittedName>
        <fullName evidence="3">Uncharacterized protein DUF2784</fullName>
    </submittedName>
</protein>
<dbReference type="EMBL" id="NMPM01000018">
    <property type="protein sequence ID" value="PAV26657.1"/>
    <property type="molecule type" value="Genomic_DNA"/>
</dbReference>
<dbReference type="OrthoDB" id="370375at2"/>
<sequence>MVWQLAAEAVLVVHLLFIIFAVFGGLLGLWRRWLIVLHLPAVAWASLLMINGWLCPLTPLEITLRQWAGQTGFEGSFIGHYLVSVIYPSGLTRTLQTLLGVGVGVFNVGVYGVIGWRGWRKDNL</sequence>
<reference evidence="3 5" key="2">
    <citation type="submission" date="2018-04" db="EMBL/GenBank/DDBJ databases">
        <title>Genomic Encyclopedia of Type Strains, Phase IV (KMG-IV): sequencing the most valuable type-strain genomes for metagenomic binning, comparative biology and taxonomic classification.</title>
        <authorList>
            <person name="Goeker M."/>
        </authorList>
    </citation>
    <scope>NUCLEOTIDE SEQUENCE [LARGE SCALE GENOMIC DNA]</scope>
    <source>
        <strain evidence="3 5">DSM 28688</strain>
    </source>
</reference>
<reference evidence="2 4" key="1">
    <citation type="submission" date="2017-07" db="EMBL/GenBank/DDBJ databases">
        <title>Tamlnaduibacter salinus (Mi-7) genome sequencing.</title>
        <authorList>
            <person name="Verma A."/>
            <person name="Krishnamurthi S."/>
        </authorList>
    </citation>
    <scope>NUCLEOTIDE SEQUENCE [LARGE SCALE GENOMIC DNA]</scope>
    <source>
        <strain evidence="2 4">Mi-7</strain>
    </source>
</reference>
<feature type="transmembrane region" description="Helical" evidence="1">
    <location>
        <begin position="98"/>
        <end position="119"/>
    </location>
</feature>
<dbReference type="InterPro" id="IPR021218">
    <property type="entry name" value="DUF2784"/>
</dbReference>
<keyword evidence="4" id="KW-1185">Reference proteome</keyword>
<dbReference type="RefSeq" id="WP_095610303.1">
    <property type="nucleotide sequence ID" value="NZ_NMPM01000018.1"/>
</dbReference>
<keyword evidence="1" id="KW-0812">Transmembrane</keyword>
<keyword evidence="1" id="KW-0472">Membrane</keyword>
<gene>
    <name evidence="3" type="ORF">C8D92_103224</name>
    <name evidence="2" type="ORF">CF392_04645</name>
</gene>
<proteinExistence type="predicted"/>
<accession>A0A2A2I4S0</accession>
<evidence type="ECO:0000256" key="1">
    <source>
        <dbReference type="SAM" id="Phobius"/>
    </source>
</evidence>
<comment type="caution">
    <text evidence="2">The sequence shown here is derived from an EMBL/GenBank/DDBJ whole genome shotgun (WGS) entry which is preliminary data.</text>
</comment>
<dbReference type="Proteomes" id="UP000218332">
    <property type="component" value="Unassembled WGS sequence"/>
</dbReference>
<evidence type="ECO:0000313" key="2">
    <source>
        <dbReference type="EMBL" id="PAV26657.1"/>
    </source>
</evidence>
<dbReference type="EMBL" id="QEKQ01000003">
    <property type="protein sequence ID" value="PVY77537.1"/>
    <property type="molecule type" value="Genomic_DNA"/>
</dbReference>
<feature type="transmembrane region" description="Helical" evidence="1">
    <location>
        <begin position="6"/>
        <end position="27"/>
    </location>
</feature>
<feature type="transmembrane region" description="Helical" evidence="1">
    <location>
        <begin position="34"/>
        <end position="54"/>
    </location>
</feature>
<dbReference type="Pfam" id="PF10861">
    <property type="entry name" value="DUF2784"/>
    <property type="match status" value="1"/>
</dbReference>
<dbReference type="Proteomes" id="UP000245887">
    <property type="component" value="Unassembled WGS sequence"/>
</dbReference>
<dbReference type="AlphaFoldDB" id="A0A2A2I4S0"/>
<keyword evidence="1" id="KW-1133">Transmembrane helix</keyword>
<organism evidence="2 4">
    <name type="scientific">Tamilnaduibacter salinus</name>
    <dbReference type="NCBI Taxonomy" id="1484056"/>
    <lineage>
        <taxon>Bacteria</taxon>
        <taxon>Pseudomonadati</taxon>
        <taxon>Pseudomonadota</taxon>
        <taxon>Gammaproteobacteria</taxon>
        <taxon>Pseudomonadales</taxon>
        <taxon>Marinobacteraceae</taxon>
        <taxon>Tamilnaduibacter</taxon>
    </lineage>
</organism>
<evidence type="ECO:0000313" key="3">
    <source>
        <dbReference type="EMBL" id="PVY77537.1"/>
    </source>
</evidence>
<evidence type="ECO:0000313" key="5">
    <source>
        <dbReference type="Proteomes" id="UP000245887"/>
    </source>
</evidence>